<sequence length="201" mass="22740">MLCQSDDSSLGLTSCSRRRPKAILRRSSQASQRPETTLLLSISFFCTGISRKPIELSTNTKRSVFHSFYDIFCFIISKKAFPAKKAEVESASEIKILMGAGHIHRVAAKDQSESWADRIGCEIIICLKRQCQRLMRHCFVVVVTTAVLGYLALVSICWENLDCRRYVWHTGLSVGLIYGFFYVTRKYGFNILNHTGLLAMA</sequence>
<evidence type="ECO:0000313" key="2">
    <source>
        <dbReference type="EMBL" id="CAK9319358.1"/>
    </source>
</evidence>
<proteinExistence type="predicted"/>
<protein>
    <submittedName>
        <fullName evidence="2">Uncharacterized protein</fullName>
    </submittedName>
</protein>
<feature type="transmembrane region" description="Helical" evidence="1">
    <location>
        <begin position="167"/>
        <end position="184"/>
    </location>
</feature>
<evidence type="ECO:0000256" key="1">
    <source>
        <dbReference type="SAM" id="Phobius"/>
    </source>
</evidence>
<keyword evidence="1" id="KW-0812">Transmembrane</keyword>
<evidence type="ECO:0000313" key="3">
    <source>
        <dbReference type="Proteomes" id="UP001642487"/>
    </source>
</evidence>
<accession>A0ABP0YJX9</accession>
<dbReference type="EMBL" id="OZ021738">
    <property type="protein sequence ID" value="CAK9319358.1"/>
    <property type="molecule type" value="Genomic_DNA"/>
</dbReference>
<name>A0ABP0YJX9_9ROSI</name>
<keyword evidence="3" id="KW-1185">Reference proteome</keyword>
<organism evidence="2 3">
    <name type="scientific">Citrullus colocynthis</name>
    <name type="common">colocynth</name>
    <dbReference type="NCBI Taxonomy" id="252529"/>
    <lineage>
        <taxon>Eukaryota</taxon>
        <taxon>Viridiplantae</taxon>
        <taxon>Streptophyta</taxon>
        <taxon>Embryophyta</taxon>
        <taxon>Tracheophyta</taxon>
        <taxon>Spermatophyta</taxon>
        <taxon>Magnoliopsida</taxon>
        <taxon>eudicotyledons</taxon>
        <taxon>Gunneridae</taxon>
        <taxon>Pentapetalae</taxon>
        <taxon>rosids</taxon>
        <taxon>fabids</taxon>
        <taxon>Cucurbitales</taxon>
        <taxon>Cucurbitaceae</taxon>
        <taxon>Benincaseae</taxon>
        <taxon>Citrullus</taxon>
    </lineage>
</organism>
<dbReference type="Proteomes" id="UP001642487">
    <property type="component" value="Chromosome 4"/>
</dbReference>
<feature type="transmembrane region" description="Helical" evidence="1">
    <location>
        <begin position="138"/>
        <end position="161"/>
    </location>
</feature>
<keyword evidence="1" id="KW-0472">Membrane</keyword>
<reference evidence="2 3" key="1">
    <citation type="submission" date="2024-03" db="EMBL/GenBank/DDBJ databases">
        <authorList>
            <person name="Gkanogiannis A."/>
            <person name="Becerra Lopez-Lavalle L."/>
        </authorList>
    </citation>
    <scope>NUCLEOTIDE SEQUENCE [LARGE SCALE GENOMIC DNA]</scope>
</reference>
<keyword evidence="1" id="KW-1133">Transmembrane helix</keyword>
<gene>
    <name evidence="2" type="ORF">CITCOLO1_LOCUS11362</name>
</gene>